<dbReference type="GO" id="GO:0043953">
    <property type="term" value="P:protein transport by the Tat complex"/>
    <property type="evidence" value="ECO:0007669"/>
    <property type="project" value="UniProtKB-UniRule"/>
</dbReference>
<protein>
    <recommendedName>
        <fullName evidence="9">Sec-independent protein translocase protein TatB</fullName>
    </recommendedName>
</protein>
<evidence type="ECO:0000256" key="8">
    <source>
        <dbReference type="ARBA" id="ARBA00023136"/>
    </source>
</evidence>
<evidence type="ECO:0000256" key="9">
    <source>
        <dbReference type="HAMAP-Rule" id="MF_00237"/>
    </source>
</evidence>
<organism evidence="12 13">
    <name type="scientific">Rhodomicrobium udaipurense</name>
    <dbReference type="NCBI Taxonomy" id="1202716"/>
    <lineage>
        <taxon>Bacteria</taxon>
        <taxon>Pseudomonadati</taxon>
        <taxon>Pseudomonadota</taxon>
        <taxon>Alphaproteobacteria</taxon>
        <taxon>Hyphomicrobiales</taxon>
        <taxon>Hyphomicrobiaceae</taxon>
        <taxon>Rhodomicrobium</taxon>
    </lineage>
</organism>
<dbReference type="Pfam" id="PF02416">
    <property type="entry name" value="TatA_B_E"/>
    <property type="match status" value="1"/>
</dbReference>
<keyword evidence="3 9" id="KW-1003">Cell membrane</keyword>
<comment type="function">
    <text evidence="9">Part of the twin-arginine translocation (Tat) system that transports large folded proteins containing a characteristic twin-arginine motif in their signal peptide across membranes. Together with TatC, TatB is part of a receptor directly interacting with Tat signal peptides. TatB may form an oligomeric binding site that transiently accommodates folded Tat precursor proteins before their translocation.</text>
</comment>
<dbReference type="GO" id="GO:0033281">
    <property type="term" value="C:TAT protein transport complex"/>
    <property type="evidence" value="ECO:0007669"/>
    <property type="project" value="UniProtKB-UniRule"/>
</dbReference>
<dbReference type="EMBL" id="JAEMUK010000041">
    <property type="protein sequence ID" value="MBJ7544113.1"/>
    <property type="molecule type" value="Genomic_DNA"/>
</dbReference>
<dbReference type="PANTHER" id="PTHR33162">
    <property type="entry name" value="SEC-INDEPENDENT PROTEIN TRANSLOCASE PROTEIN TATA, CHLOROPLASTIC"/>
    <property type="match status" value="1"/>
</dbReference>
<keyword evidence="13" id="KW-1185">Reference proteome</keyword>
<dbReference type="RefSeq" id="WP_052037479.1">
    <property type="nucleotide sequence ID" value="NZ_JAEMUK010000041.1"/>
</dbReference>
<feature type="transmembrane region" description="Helical" evidence="11">
    <location>
        <begin position="6"/>
        <end position="22"/>
    </location>
</feature>
<reference evidence="12 13" key="1">
    <citation type="submission" date="2020-12" db="EMBL/GenBank/DDBJ databases">
        <title>Revised draft genomes of Rhodomicrobium vannielii ATCC 17100 and Rhodomicrobium udaipurense JA643.</title>
        <authorList>
            <person name="Conners E.M."/>
            <person name="Davenport E.J."/>
            <person name="Bose A."/>
        </authorList>
    </citation>
    <scope>NUCLEOTIDE SEQUENCE [LARGE SCALE GENOMIC DNA]</scope>
    <source>
        <strain evidence="12 13">JA643</strain>
    </source>
</reference>
<comment type="subcellular location">
    <subcellularLocation>
        <location evidence="9">Cell membrane</location>
        <topology evidence="9">Single-pass membrane protein</topology>
    </subcellularLocation>
    <subcellularLocation>
        <location evidence="1">Membrane</location>
        <topology evidence="1">Single-pass membrane protein</topology>
    </subcellularLocation>
</comment>
<keyword evidence="7 9" id="KW-0811">Translocation</keyword>
<dbReference type="Proteomes" id="UP000623250">
    <property type="component" value="Unassembled WGS sequence"/>
</dbReference>
<dbReference type="PRINTS" id="PR01506">
    <property type="entry name" value="TATBPROTEIN"/>
</dbReference>
<gene>
    <name evidence="9 12" type="primary">tatB</name>
    <name evidence="12" type="ORF">JDN41_11175</name>
</gene>
<feature type="compositionally biased region" description="Basic and acidic residues" evidence="10">
    <location>
        <begin position="198"/>
        <end position="207"/>
    </location>
</feature>
<comment type="similarity">
    <text evidence="9">Belongs to the TatB family.</text>
</comment>
<keyword evidence="6 9" id="KW-1133">Transmembrane helix</keyword>
<keyword evidence="2 9" id="KW-0813">Transport</keyword>
<feature type="region of interest" description="Disordered" evidence="10">
    <location>
        <begin position="89"/>
        <end position="207"/>
    </location>
</feature>
<evidence type="ECO:0000256" key="3">
    <source>
        <dbReference type="ARBA" id="ARBA00022475"/>
    </source>
</evidence>
<proteinExistence type="inferred from homology"/>
<evidence type="ECO:0000256" key="11">
    <source>
        <dbReference type="SAM" id="Phobius"/>
    </source>
</evidence>
<dbReference type="InterPro" id="IPR018448">
    <property type="entry name" value="TatB"/>
</dbReference>
<sequence length="207" mass="21528">MFDIAWSELLVIAVVALIFIGPKELPGMLHTLGRFVRKIRNHADDFRRQFDDSMREGGYQDLQKNLQDFRALNPAGQLKDSIRRAIDHDYSKPAPAPEPPQANAPQGADAAKTTSEGAQGATAAAPTQADGPGAIAPAIPTAPQVDSAAPLAVPDTAPAKAAVEAEKTSAEPAVSSYAPASQAVPAKPLEPQAAASDPAKDRIAPAA</sequence>
<comment type="subunit">
    <text evidence="9">The Tat system comprises two distinct complexes: a TatABC complex, containing multiple copies of TatA, TatB and TatC subunits, and a separate TatA complex, containing only TatA subunits. Substrates initially bind to the TatABC complex, which probably triggers association of the separate TatA complex to form the active translocon.</text>
</comment>
<evidence type="ECO:0000256" key="10">
    <source>
        <dbReference type="SAM" id="MobiDB-lite"/>
    </source>
</evidence>
<dbReference type="AlphaFoldDB" id="A0A8I1GBM9"/>
<accession>A0A8I1GBM9</accession>
<dbReference type="Gene3D" id="1.20.5.3310">
    <property type="match status" value="1"/>
</dbReference>
<dbReference type="NCBIfam" id="TIGR01410">
    <property type="entry name" value="tatB"/>
    <property type="match status" value="1"/>
</dbReference>
<name>A0A8I1GBM9_9HYPH</name>
<comment type="caution">
    <text evidence="12">The sequence shown here is derived from an EMBL/GenBank/DDBJ whole genome shotgun (WGS) entry which is preliminary data.</text>
</comment>
<evidence type="ECO:0000313" key="13">
    <source>
        <dbReference type="Proteomes" id="UP000623250"/>
    </source>
</evidence>
<evidence type="ECO:0000256" key="1">
    <source>
        <dbReference type="ARBA" id="ARBA00004167"/>
    </source>
</evidence>
<keyword evidence="4 9" id="KW-0812">Transmembrane</keyword>
<evidence type="ECO:0000256" key="7">
    <source>
        <dbReference type="ARBA" id="ARBA00023010"/>
    </source>
</evidence>
<evidence type="ECO:0000256" key="4">
    <source>
        <dbReference type="ARBA" id="ARBA00022692"/>
    </source>
</evidence>
<evidence type="ECO:0000313" key="12">
    <source>
        <dbReference type="EMBL" id="MBJ7544113.1"/>
    </source>
</evidence>
<feature type="compositionally biased region" description="Low complexity" evidence="10">
    <location>
        <begin position="117"/>
        <end position="143"/>
    </location>
</feature>
<dbReference type="PANTHER" id="PTHR33162:SF1">
    <property type="entry name" value="SEC-INDEPENDENT PROTEIN TRANSLOCASE PROTEIN TATA, CHLOROPLASTIC"/>
    <property type="match status" value="1"/>
</dbReference>
<evidence type="ECO:0000256" key="5">
    <source>
        <dbReference type="ARBA" id="ARBA00022927"/>
    </source>
</evidence>
<evidence type="ECO:0000256" key="2">
    <source>
        <dbReference type="ARBA" id="ARBA00022448"/>
    </source>
</evidence>
<dbReference type="InterPro" id="IPR003369">
    <property type="entry name" value="TatA/B/E"/>
</dbReference>
<evidence type="ECO:0000256" key="6">
    <source>
        <dbReference type="ARBA" id="ARBA00022989"/>
    </source>
</evidence>
<keyword evidence="5 9" id="KW-0653">Protein transport</keyword>
<keyword evidence="8 9" id="KW-0472">Membrane</keyword>
<dbReference type="GO" id="GO:0008320">
    <property type="term" value="F:protein transmembrane transporter activity"/>
    <property type="evidence" value="ECO:0007669"/>
    <property type="project" value="UniProtKB-UniRule"/>
</dbReference>
<dbReference type="HAMAP" id="MF_00237">
    <property type="entry name" value="TatB"/>
    <property type="match status" value="1"/>
</dbReference>